<keyword evidence="2" id="KW-1133">Transmembrane helix</keyword>
<keyword evidence="4" id="KW-1185">Reference proteome</keyword>
<evidence type="ECO:0000313" key="4">
    <source>
        <dbReference type="Proteomes" id="UP000198929"/>
    </source>
</evidence>
<feature type="transmembrane region" description="Helical" evidence="2">
    <location>
        <begin position="306"/>
        <end position="333"/>
    </location>
</feature>
<feature type="transmembrane region" description="Helical" evidence="2">
    <location>
        <begin position="20"/>
        <end position="47"/>
    </location>
</feature>
<feature type="transmembrane region" description="Helical" evidence="2">
    <location>
        <begin position="59"/>
        <end position="79"/>
    </location>
</feature>
<feature type="region of interest" description="Disordered" evidence="1">
    <location>
        <begin position="538"/>
        <end position="564"/>
    </location>
</feature>
<feature type="transmembrane region" description="Helical" evidence="2">
    <location>
        <begin position="234"/>
        <end position="255"/>
    </location>
</feature>
<name>A0A1H9SM63_9CORY</name>
<feature type="transmembrane region" description="Helical" evidence="2">
    <location>
        <begin position="99"/>
        <end position="118"/>
    </location>
</feature>
<keyword evidence="2" id="KW-0812">Transmembrane</keyword>
<dbReference type="STRING" id="1121357.SAMN05661109_01156"/>
<gene>
    <name evidence="3" type="ORF">SAMN05661109_01156</name>
</gene>
<keyword evidence="2" id="KW-0472">Membrane</keyword>
<evidence type="ECO:0000313" key="3">
    <source>
        <dbReference type="EMBL" id="SER85379.1"/>
    </source>
</evidence>
<evidence type="ECO:0000256" key="1">
    <source>
        <dbReference type="SAM" id="MobiDB-lite"/>
    </source>
</evidence>
<feature type="transmembrane region" description="Helical" evidence="2">
    <location>
        <begin position="149"/>
        <end position="172"/>
    </location>
</feature>
<dbReference type="PROSITE" id="PS51257">
    <property type="entry name" value="PROKAR_LIPOPROTEIN"/>
    <property type="match status" value="1"/>
</dbReference>
<proteinExistence type="predicted"/>
<evidence type="ECO:0000256" key="2">
    <source>
        <dbReference type="SAM" id="Phobius"/>
    </source>
</evidence>
<dbReference type="EMBL" id="FOGQ01000004">
    <property type="protein sequence ID" value="SER85379.1"/>
    <property type="molecule type" value="Genomic_DNA"/>
</dbReference>
<protein>
    <submittedName>
        <fullName evidence="3">Uncharacterized protein</fullName>
    </submittedName>
</protein>
<dbReference type="PRINTS" id="PR00173">
    <property type="entry name" value="EDTRNSPORT"/>
</dbReference>
<reference evidence="4" key="1">
    <citation type="submission" date="2016-10" db="EMBL/GenBank/DDBJ databases">
        <authorList>
            <person name="Varghese N."/>
            <person name="Submissions S."/>
        </authorList>
    </citation>
    <scope>NUCLEOTIDE SEQUENCE [LARGE SCALE GENOMIC DNA]</scope>
    <source>
        <strain evidence="4">DSM 20524</strain>
    </source>
</reference>
<feature type="transmembrane region" description="Helical" evidence="2">
    <location>
        <begin position="339"/>
        <end position="359"/>
    </location>
</feature>
<dbReference type="Proteomes" id="UP000198929">
    <property type="component" value="Unassembled WGS sequence"/>
</dbReference>
<dbReference type="RefSeq" id="WP_092257528.1">
    <property type="nucleotide sequence ID" value="NZ_CP047199.1"/>
</dbReference>
<feature type="transmembrane region" description="Helical" evidence="2">
    <location>
        <begin position="275"/>
        <end position="294"/>
    </location>
</feature>
<dbReference type="AlphaFoldDB" id="A0A1H9SM63"/>
<sequence>MDDNKPGLKVPVERLPPINWWPAVFSCLISIGISAVVVTGLAALNLAFNFGDPFLEKPLLSIAELLVILPLLIGAENYLGSPSALKRFSPLARIRLKNWASQALFWIVLLALISQFLYEVDPETMKATLKGVDDTGKNINILLFQDFCYVLGLALSTGIIYLLLLVFVAIVLHDSLERWGAESINDIDEKIALYGDYIYQDRESLRRLFETDKQRKKIVSCALRFKTLPSCGRLDRLILGASVAEVFILSCWVVIATRCAQFLFSALKVSAGLNSLSSVPFFFGFGLYLSKWAWDLSKYLRWPPIYRFAAAFLGLLLFLLGLGGLVILSFSYLEEVEDVFWIALVCSLSLVLPLVYLILTRAMVPARVEGTEALYTGLESRIHFDQPVDRNAFNCILKERFGQPSQEESAVDHKSVKPVLTEVKTCDARRKSHLFTGEKPALRVVYEQDKPDNSVGQRTIHWIWFFQHPCLSLLMLREVLGRYESLAKNYERLGEAKVKRNSQQFRDEFLANTEDPQKTIQELTSEVFHEQSINRILRPPIANESTDGDHYTAGNRDASRGCHR</sequence>
<accession>A0A1H9SM63</accession>
<organism evidence="3 4">
    <name type="scientific">Corynebacterium cystitidis DSM 20524</name>
    <dbReference type="NCBI Taxonomy" id="1121357"/>
    <lineage>
        <taxon>Bacteria</taxon>
        <taxon>Bacillati</taxon>
        <taxon>Actinomycetota</taxon>
        <taxon>Actinomycetes</taxon>
        <taxon>Mycobacteriales</taxon>
        <taxon>Corynebacteriaceae</taxon>
        <taxon>Corynebacterium</taxon>
    </lineage>
</organism>